<dbReference type="Proteomes" id="UP000280960">
    <property type="component" value="Chromosome"/>
</dbReference>
<dbReference type="EMBL" id="CP033169">
    <property type="protein sequence ID" value="AYO30322.1"/>
    <property type="molecule type" value="Genomic_DNA"/>
</dbReference>
<dbReference type="AlphaFoldDB" id="A0A3G2R4K0"/>
<proteinExistence type="predicted"/>
<name>A0A3G2R4K0_9FIRM</name>
<evidence type="ECO:0000313" key="1">
    <source>
        <dbReference type="EMBL" id="AYO30322.1"/>
    </source>
</evidence>
<organism evidence="1 2">
    <name type="scientific">Biomaibacter acetigenes</name>
    <dbReference type="NCBI Taxonomy" id="2316383"/>
    <lineage>
        <taxon>Bacteria</taxon>
        <taxon>Bacillati</taxon>
        <taxon>Bacillota</taxon>
        <taxon>Clostridia</taxon>
        <taxon>Thermosediminibacterales</taxon>
        <taxon>Tepidanaerobacteraceae</taxon>
        <taxon>Biomaibacter</taxon>
    </lineage>
</organism>
<reference evidence="1 2" key="1">
    <citation type="submission" date="2018-10" db="EMBL/GenBank/DDBJ databases">
        <authorList>
            <person name="Zhang X."/>
        </authorList>
    </citation>
    <scope>NUCLEOTIDE SEQUENCE [LARGE SCALE GENOMIC DNA]</scope>
    <source>
        <strain evidence="1 2">SK-G1</strain>
    </source>
</reference>
<gene>
    <name evidence="1" type="ORF">D2962_06535</name>
</gene>
<dbReference type="KEGG" id="bacg:D2962_06535"/>
<accession>A0A3G2R4K0</accession>
<sequence length="60" mass="7323">MDKYRKGYLIHETSDDHYCLCKILNEYNSEEEAEKDLIDLLTHHKTEKQILKEYSKKEVY</sequence>
<dbReference type="RefSeq" id="WP_122014534.1">
    <property type="nucleotide sequence ID" value="NZ_CP033169.1"/>
</dbReference>
<evidence type="ECO:0000313" key="2">
    <source>
        <dbReference type="Proteomes" id="UP000280960"/>
    </source>
</evidence>
<protein>
    <submittedName>
        <fullName evidence="1">Uncharacterized protein</fullName>
    </submittedName>
</protein>
<keyword evidence="2" id="KW-1185">Reference proteome</keyword>